<keyword evidence="2 4" id="KW-0479">Metal-binding</keyword>
<dbReference type="Proteomes" id="UP000540989">
    <property type="component" value="Unassembled WGS sequence"/>
</dbReference>
<comment type="caution">
    <text evidence="8">The sequence shown here is derived from an EMBL/GenBank/DDBJ whole genome shotgun (WGS) entry which is preliminary data.</text>
</comment>
<evidence type="ECO:0000256" key="2">
    <source>
        <dbReference type="ARBA" id="ARBA00022723"/>
    </source>
</evidence>
<feature type="domain" description="Cytochrome c" evidence="7">
    <location>
        <begin position="44"/>
        <end position="99"/>
    </location>
</feature>
<evidence type="ECO:0000256" key="6">
    <source>
        <dbReference type="SAM" id="SignalP"/>
    </source>
</evidence>
<evidence type="ECO:0000256" key="1">
    <source>
        <dbReference type="ARBA" id="ARBA00022617"/>
    </source>
</evidence>
<gene>
    <name evidence="8" type="ORF">HDF16_004399</name>
</gene>
<dbReference type="PROSITE" id="PS51257">
    <property type="entry name" value="PROKAR_LIPOPROTEIN"/>
    <property type="match status" value="1"/>
</dbReference>
<evidence type="ECO:0000256" key="3">
    <source>
        <dbReference type="ARBA" id="ARBA00023004"/>
    </source>
</evidence>
<organism evidence="8 9">
    <name type="scientific">Granulicella aggregans</name>
    <dbReference type="NCBI Taxonomy" id="474949"/>
    <lineage>
        <taxon>Bacteria</taxon>
        <taxon>Pseudomonadati</taxon>
        <taxon>Acidobacteriota</taxon>
        <taxon>Terriglobia</taxon>
        <taxon>Terriglobales</taxon>
        <taxon>Acidobacteriaceae</taxon>
        <taxon>Granulicella</taxon>
    </lineage>
</organism>
<evidence type="ECO:0000256" key="4">
    <source>
        <dbReference type="PROSITE-ProRule" id="PRU00433"/>
    </source>
</evidence>
<keyword evidence="3 4" id="KW-0408">Iron</keyword>
<keyword evidence="1 4" id="KW-0349">Heme</keyword>
<evidence type="ECO:0000313" key="8">
    <source>
        <dbReference type="EMBL" id="MBB5059673.1"/>
    </source>
</evidence>
<evidence type="ECO:0000313" key="9">
    <source>
        <dbReference type="Proteomes" id="UP000540989"/>
    </source>
</evidence>
<feature type="compositionally biased region" description="Low complexity" evidence="5">
    <location>
        <begin position="26"/>
        <end position="38"/>
    </location>
</feature>
<dbReference type="GO" id="GO:0009055">
    <property type="term" value="F:electron transfer activity"/>
    <property type="evidence" value="ECO:0007669"/>
    <property type="project" value="InterPro"/>
</dbReference>
<keyword evidence="9" id="KW-1185">Reference proteome</keyword>
<dbReference type="GO" id="GO:0020037">
    <property type="term" value="F:heme binding"/>
    <property type="evidence" value="ECO:0007669"/>
    <property type="project" value="InterPro"/>
</dbReference>
<feature type="chain" id="PRO_5031012050" evidence="6">
    <location>
        <begin position="21"/>
        <end position="99"/>
    </location>
</feature>
<feature type="region of interest" description="Disordered" evidence="5">
    <location>
        <begin position="26"/>
        <end position="50"/>
    </location>
</feature>
<proteinExistence type="predicted"/>
<protein>
    <submittedName>
        <fullName evidence="8">Cytochrome c5</fullName>
    </submittedName>
</protein>
<dbReference type="AlphaFoldDB" id="A0A7W8E534"/>
<reference evidence="8 9" key="1">
    <citation type="submission" date="2020-08" db="EMBL/GenBank/DDBJ databases">
        <title>Genomic Encyclopedia of Type Strains, Phase IV (KMG-V): Genome sequencing to study the core and pangenomes of soil and plant-associated prokaryotes.</title>
        <authorList>
            <person name="Whitman W."/>
        </authorList>
    </citation>
    <scope>NUCLEOTIDE SEQUENCE [LARGE SCALE GENOMIC DNA]</scope>
    <source>
        <strain evidence="8 9">M8UP14</strain>
    </source>
</reference>
<feature type="signal peptide" evidence="6">
    <location>
        <begin position="1"/>
        <end position="20"/>
    </location>
</feature>
<evidence type="ECO:0000259" key="7">
    <source>
        <dbReference type="PROSITE" id="PS51007"/>
    </source>
</evidence>
<dbReference type="SUPFAM" id="SSF46626">
    <property type="entry name" value="Cytochrome c"/>
    <property type="match status" value="1"/>
</dbReference>
<keyword evidence="6" id="KW-0732">Signal</keyword>
<dbReference type="PROSITE" id="PS51007">
    <property type="entry name" value="CYTC"/>
    <property type="match status" value="1"/>
</dbReference>
<dbReference type="EMBL" id="JACHIP010000006">
    <property type="protein sequence ID" value="MBB5059673.1"/>
    <property type="molecule type" value="Genomic_DNA"/>
</dbReference>
<evidence type="ECO:0000256" key="5">
    <source>
        <dbReference type="SAM" id="MobiDB-lite"/>
    </source>
</evidence>
<name>A0A7W8E534_9BACT</name>
<dbReference type="RefSeq" id="WP_221312984.1">
    <property type="nucleotide sequence ID" value="NZ_JACHIP010000006.1"/>
</dbReference>
<sequence length="99" mass="10667">MKKLIYPILLGLFGISCALASSASQTAKSSAPNSAPPSTQKSASPDDQGERAFRANCSRCHYAPDTLNPRITGTVIRHMRVRANLSAADERAILHYLNP</sequence>
<dbReference type="GO" id="GO:0046872">
    <property type="term" value="F:metal ion binding"/>
    <property type="evidence" value="ECO:0007669"/>
    <property type="project" value="UniProtKB-KW"/>
</dbReference>
<accession>A0A7W8E534</accession>
<dbReference type="InterPro" id="IPR036909">
    <property type="entry name" value="Cyt_c-like_dom_sf"/>
</dbReference>
<dbReference type="InterPro" id="IPR009056">
    <property type="entry name" value="Cyt_c-like_dom"/>
</dbReference>